<evidence type="ECO:0000256" key="1">
    <source>
        <dbReference type="SAM" id="Phobius"/>
    </source>
</evidence>
<keyword evidence="1" id="KW-1133">Transmembrane helix</keyword>
<dbReference type="AlphaFoldDB" id="U1PIU1"/>
<organism evidence="2 3">
    <name type="scientific">Haloquadratum walsbyi J07HQW1</name>
    <dbReference type="NCBI Taxonomy" id="1238424"/>
    <lineage>
        <taxon>Archaea</taxon>
        <taxon>Methanobacteriati</taxon>
        <taxon>Methanobacteriota</taxon>
        <taxon>Stenosarchaea group</taxon>
        <taxon>Halobacteria</taxon>
        <taxon>Halobacteriales</taxon>
        <taxon>Haloferacaceae</taxon>
        <taxon>Haloquadratum</taxon>
    </lineage>
</organism>
<sequence>MEKQPTLAYVTVTVVASVLTVVGVYLPRVQKRPVEYIDGYPEYTAEYVPGLEPGIGIWGIDPFVIILVGVGVTRLGAIPKLATGECSYRCW</sequence>
<dbReference type="EMBL" id="KE356560">
    <property type="protein sequence ID" value="ERG92096.1"/>
    <property type="molecule type" value="Genomic_DNA"/>
</dbReference>
<dbReference type="STRING" id="1238424.J07HQW1_02131"/>
<feature type="transmembrane region" description="Helical" evidence="1">
    <location>
        <begin position="6"/>
        <end position="26"/>
    </location>
</feature>
<proteinExistence type="predicted"/>
<evidence type="ECO:0000313" key="3">
    <source>
        <dbReference type="Proteomes" id="UP000030649"/>
    </source>
</evidence>
<keyword evidence="1" id="KW-0472">Membrane</keyword>
<evidence type="ECO:0000313" key="2">
    <source>
        <dbReference type="EMBL" id="ERG92096.1"/>
    </source>
</evidence>
<protein>
    <submittedName>
        <fullName evidence="2">Uncharacterized protein</fullName>
    </submittedName>
</protein>
<keyword evidence="1" id="KW-0812">Transmembrane</keyword>
<reference evidence="2 3" key="1">
    <citation type="journal article" date="2013" name="PLoS ONE">
        <title>Assembly-driven community genomics of a hypersaline microbial ecosystem.</title>
        <authorList>
            <person name="Podell S."/>
            <person name="Ugalde J.A."/>
            <person name="Narasingarao P."/>
            <person name="Banfield J.F."/>
            <person name="Heidelberg K.B."/>
            <person name="Allen E.E."/>
        </authorList>
    </citation>
    <scope>NUCLEOTIDE SEQUENCE [LARGE SCALE GENOMIC DNA]</scope>
    <source>
        <strain evidence="3">J07HQW1</strain>
    </source>
</reference>
<dbReference type="Proteomes" id="UP000030649">
    <property type="component" value="Unassembled WGS sequence"/>
</dbReference>
<gene>
    <name evidence="2" type="ORF">J07HQW1_02131</name>
</gene>
<accession>U1PIU1</accession>
<dbReference type="HOGENOM" id="CLU_2419974_0_0_2"/>
<name>U1PIU1_9EURY</name>